<keyword evidence="1" id="KW-0472">Membrane</keyword>
<accession>A0A3M9N3D1</accession>
<proteinExistence type="predicted"/>
<keyword evidence="3" id="KW-1185">Reference proteome</keyword>
<gene>
    <name evidence="2" type="ORF">EFA69_02655</name>
</gene>
<feature type="transmembrane region" description="Helical" evidence="1">
    <location>
        <begin position="71"/>
        <end position="93"/>
    </location>
</feature>
<dbReference type="InterPro" id="IPR031709">
    <property type="entry name" value="PutAbiC"/>
</dbReference>
<reference evidence="2 3" key="1">
    <citation type="submission" date="2018-11" db="EMBL/GenBank/DDBJ databases">
        <title>Rufibacter latericius sp. nov., isolated from water in Baiyang Lake.</title>
        <authorList>
            <person name="Yang Y."/>
        </authorList>
    </citation>
    <scope>NUCLEOTIDE SEQUENCE [LARGE SCALE GENOMIC DNA]</scope>
    <source>
        <strain evidence="2 3">MCC P1</strain>
    </source>
</reference>
<dbReference type="Pfam" id="PF16872">
    <property type="entry name" value="putAbiC"/>
    <property type="match status" value="1"/>
</dbReference>
<sequence length="357" mass="41920">MPFMANEKKHLEIDWAYIWSVDFLFDAMKVATFVIGVLLLFLSIFLIPIYLIDQPVFVDKFQNTGVVGDTFGGLTAPIIAFIGAILTFFAFYVQYEANQAQNLNFKIQQFEGIFFEMVRLHRDNVAEIEVNGKRARNAFVELKKDFNFLYRTIKGVDKNAYIIEPIKRIEATYLFFYLGLNYNKEVLEHHLNKIVGEINYYDDAFGKNVSFSKTLISYLPYDVAKQNEIDKEWAEDDFYRPSHRIGLQDQSGFQSQLGHYFRHLFQTVKFVHNSDFLTPNQKYNYVKTLRAQLSTYEQALLFYNSVSTFGKKWELEPEDEHSKLISTYHLIKNLPLKGFTEDIQPDEIYPKVDYELK</sequence>
<organism evidence="2 3">
    <name type="scientific">Rufibacter immobilis</name>
    <dbReference type="NCBI Taxonomy" id="1348778"/>
    <lineage>
        <taxon>Bacteria</taxon>
        <taxon>Pseudomonadati</taxon>
        <taxon>Bacteroidota</taxon>
        <taxon>Cytophagia</taxon>
        <taxon>Cytophagales</taxon>
        <taxon>Hymenobacteraceae</taxon>
        <taxon>Rufibacter</taxon>
    </lineage>
</organism>
<keyword evidence="1" id="KW-1133">Transmembrane helix</keyword>
<evidence type="ECO:0008006" key="4">
    <source>
        <dbReference type="Google" id="ProtNLM"/>
    </source>
</evidence>
<dbReference type="EMBL" id="RJJE01000002">
    <property type="protein sequence ID" value="RNI32246.1"/>
    <property type="molecule type" value="Genomic_DNA"/>
</dbReference>
<keyword evidence="1" id="KW-0812">Transmembrane</keyword>
<evidence type="ECO:0000256" key="1">
    <source>
        <dbReference type="SAM" id="Phobius"/>
    </source>
</evidence>
<dbReference type="AlphaFoldDB" id="A0A3M9N3D1"/>
<evidence type="ECO:0000313" key="2">
    <source>
        <dbReference type="EMBL" id="RNI32246.1"/>
    </source>
</evidence>
<name>A0A3M9N3D1_9BACT</name>
<protein>
    <recommendedName>
        <fullName evidence="4">Phage abortive infection protein</fullName>
    </recommendedName>
</protein>
<dbReference type="Proteomes" id="UP000271010">
    <property type="component" value="Unassembled WGS sequence"/>
</dbReference>
<comment type="caution">
    <text evidence="2">The sequence shown here is derived from an EMBL/GenBank/DDBJ whole genome shotgun (WGS) entry which is preliminary data.</text>
</comment>
<feature type="transmembrane region" description="Helical" evidence="1">
    <location>
        <begin position="30"/>
        <end position="51"/>
    </location>
</feature>
<evidence type="ECO:0000313" key="3">
    <source>
        <dbReference type="Proteomes" id="UP000271010"/>
    </source>
</evidence>